<organism evidence="1 2">
    <name type="scientific">Symbiodinium pilosum</name>
    <name type="common">Dinoflagellate</name>
    <dbReference type="NCBI Taxonomy" id="2952"/>
    <lineage>
        <taxon>Eukaryota</taxon>
        <taxon>Sar</taxon>
        <taxon>Alveolata</taxon>
        <taxon>Dinophyceae</taxon>
        <taxon>Suessiales</taxon>
        <taxon>Symbiodiniaceae</taxon>
        <taxon>Symbiodinium</taxon>
    </lineage>
</organism>
<dbReference type="AlphaFoldDB" id="A0A812QKV1"/>
<accession>A0A812QKV1</accession>
<protein>
    <submittedName>
        <fullName evidence="1">Uncharacterized protein</fullName>
    </submittedName>
</protein>
<evidence type="ECO:0000313" key="2">
    <source>
        <dbReference type="Proteomes" id="UP000649617"/>
    </source>
</evidence>
<gene>
    <name evidence="1" type="ORF">SPIL2461_LOCUS9630</name>
</gene>
<proteinExistence type="predicted"/>
<feature type="non-terminal residue" evidence="1">
    <location>
        <position position="144"/>
    </location>
</feature>
<reference evidence="1" key="1">
    <citation type="submission" date="2021-02" db="EMBL/GenBank/DDBJ databases">
        <authorList>
            <person name="Dougan E. K."/>
            <person name="Rhodes N."/>
            <person name="Thang M."/>
            <person name="Chan C."/>
        </authorList>
    </citation>
    <scope>NUCLEOTIDE SEQUENCE</scope>
</reference>
<keyword evidence="2" id="KW-1185">Reference proteome</keyword>
<dbReference type="Proteomes" id="UP000649617">
    <property type="component" value="Unassembled WGS sequence"/>
</dbReference>
<dbReference type="OrthoDB" id="10495303at2759"/>
<comment type="caution">
    <text evidence="1">The sequence shown here is derived from an EMBL/GenBank/DDBJ whole genome shotgun (WGS) entry which is preliminary data.</text>
</comment>
<name>A0A812QKV1_SYMPI</name>
<evidence type="ECO:0000313" key="1">
    <source>
        <dbReference type="EMBL" id="CAE7392367.1"/>
    </source>
</evidence>
<dbReference type="EMBL" id="CAJNIZ010017002">
    <property type="protein sequence ID" value="CAE7392367.1"/>
    <property type="molecule type" value="Genomic_DNA"/>
</dbReference>
<sequence>DDQLEVQTEGSVLQAVRHTLWRRLRRAGRSLKLSARLHEAPSLFAQEGLQLTWELMFLEASLSEPGEPSAPPVDRFSAFASAAAVEATAGEGAPLPDLSARLPGDAASEALLRASTEGGEAVRVEQVSLNEQLQNVGLLNKMCA</sequence>